<dbReference type="AlphaFoldDB" id="A0A8J4XWX6"/>
<dbReference type="EMBL" id="JACEEZ010019838">
    <property type="protein sequence ID" value="KAG0715273.1"/>
    <property type="molecule type" value="Genomic_DNA"/>
</dbReference>
<name>A0A8J4XWX6_CHIOP</name>
<evidence type="ECO:0000313" key="2">
    <source>
        <dbReference type="Proteomes" id="UP000770661"/>
    </source>
</evidence>
<comment type="caution">
    <text evidence="1">The sequence shown here is derived from an EMBL/GenBank/DDBJ whole genome shotgun (WGS) entry which is preliminary data.</text>
</comment>
<accession>A0A8J4XWX6</accession>
<evidence type="ECO:0000313" key="1">
    <source>
        <dbReference type="EMBL" id="KAG0715273.1"/>
    </source>
</evidence>
<proteinExistence type="predicted"/>
<keyword evidence="2" id="KW-1185">Reference proteome</keyword>
<sequence>MKSGPYFICRKRRGSRQAILKCPEILKDHGLDGVTYGLVCDGLVIEQVLMRSMKRWRFIRARKARNSTIFWTLSLPRCAEINFKSKKIAGMLGTRTTQEVFQLEKSGMWGIHGSSLRFSRICPFFREDRLSQHFKGRKMETKREWGDKQTHRKKIIKLQGFGKKNVHETLLKERISNLHWVKSFAQQREAVGDAHNSYSRDVVYLPKTLNSAAARNSV</sequence>
<reference evidence="1" key="1">
    <citation type="submission" date="2020-07" db="EMBL/GenBank/DDBJ databases">
        <title>The High-quality genome of the commercially important snow crab, Chionoecetes opilio.</title>
        <authorList>
            <person name="Jeong J.-H."/>
            <person name="Ryu S."/>
        </authorList>
    </citation>
    <scope>NUCLEOTIDE SEQUENCE</scope>
    <source>
        <strain evidence="1">MADBK_172401_WGS</strain>
        <tissue evidence="1">Digestive gland</tissue>
    </source>
</reference>
<protein>
    <submittedName>
        <fullName evidence="1">Uncharacterized protein</fullName>
    </submittedName>
</protein>
<gene>
    <name evidence="1" type="ORF">GWK47_001340</name>
</gene>
<dbReference type="Proteomes" id="UP000770661">
    <property type="component" value="Unassembled WGS sequence"/>
</dbReference>
<organism evidence="1 2">
    <name type="scientific">Chionoecetes opilio</name>
    <name type="common">Atlantic snow crab</name>
    <name type="synonym">Cancer opilio</name>
    <dbReference type="NCBI Taxonomy" id="41210"/>
    <lineage>
        <taxon>Eukaryota</taxon>
        <taxon>Metazoa</taxon>
        <taxon>Ecdysozoa</taxon>
        <taxon>Arthropoda</taxon>
        <taxon>Crustacea</taxon>
        <taxon>Multicrustacea</taxon>
        <taxon>Malacostraca</taxon>
        <taxon>Eumalacostraca</taxon>
        <taxon>Eucarida</taxon>
        <taxon>Decapoda</taxon>
        <taxon>Pleocyemata</taxon>
        <taxon>Brachyura</taxon>
        <taxon>Eubrachyura</taxon>
        <taxon>Majoidea</taxon>
        <taxon>Majidae</taxon>
        <taxon>Chionoecetes</taxon>
    </lineage>
</organism>